<feature type="region of interest" description="Disordered" evidence="1">
    <location>
        <begin position="15"/>
        <end position="38"/>
    </location>
</feature>
<name>A0A3P7JPD5_STRVU</name>
<sequence length="38" mass="4723">MFQRQKISYERIFRSHNSSHNPLNLSHNVRRPHPLRLR</sequence>
<feature type="compositionally biased region" description="Basic residues" evidence="1">
    <location>
        <begin position="28"/>
        <end position="38"/>
    </location>
</feature>
<feature type="compositionally biased region" description="Low complexity" evidence="1">
    <location>
        <begin position="15"/>
        <end position="27"/>
    </location>
</feature>
<dbReference type="EMBL" id="UYYB01138527">
    <property type="protein sequence ID" value="VDM85286.1"/>
    <property type="molecule type" value="Genomic_DNA"/>
</dbReference>
<accession>A0A3P7JPD5</accession>
<keyword evidence="3" id="KW-1185">Reference proteome</keyword>
<organism evidence="2 3">
    <name type="scientific">Strongylus vulgaris</name>
    <name type="common">Blood worm</name>
    <dbReference type="NCBI Taxonomy" id="40348"/>
    <lineage>
        <taxon>Eukaryota</taxon>
        <taxon>Metazoa</taxon>
        <taxon>Ecdysozoa</taxon>
        <taxon>Nematoda</taxon>
        <taxon>Chromadorea</taxon>
        <taxon>Rhabditida</taxon>
        <taxon>Rhabditina</taxon>
        <taxon>Rhabditomorpha</taxon>
        <taxon>Strongyloidea</taxon>
        <taxon>Strongylidae</taxon>
        <taxon>Strongylus</taxon>
    </lineage>
</organism>
<reference evidence="2 3" key="1">
    <citation type="submission" date="2018-11" db="EMBL/GenBank/DDBJ databases">
        <authorList>
            <consortium name="Pathogen Informatics"/>
        </authorList>
    </citation>
    <scope>NUCLEOTIDE SEQUENCE [LARGE SCALE GENOMIC DNA]</scope>
</reference>
<evidence type="ECO:0000313" key="2">
    <source>
        <dbReference type="EMBL" id="VDM85286.1"/>
    </source>
</evidence>
<evidence type="ECO:0000256" key="1">
    <source>
        <dbReference type="SAM" id="MobiDB-lite"/>
    </source>
</evidence>
<protein>
    <submittedName>
        <fullName evidence="2">Uncharacterized protein</fullName>
    </submittedName>
</protein>
<dbReference type="AlphaFoldDB" id="A0A3P7JPD5"/>
<proteinExistence type="predicted"/>
<dbReference type="Proteomes" id="UP000270094">
    <property type="component" value="Unassembled WGS sequence"/>
</dbReference>
<gene>
    <name evidence="2" type="ORF">SVUK_LOCUS20284</name>
</gene>
<evidence type="ECO:0000313" key="3">
    <source>
        <dbReference type="Proteomes" id="UP000270094"/>
    </source>
</evidence>